<evidence type="ECO:0000256" key="1">
    <source>
        <dbReference type="ARBA" id="ARBA00004123"/>
    </source>
</evidence>
<evidence type="ECO:0000256" key="2">
    <source>
        <dbReference type="ARBA" id="ARBA00007690"/>
    </source>
</evidence>
<feature type="compositionally biased region" description="Basic residues" evidence="4">
    <location>
        <begin position="1408"/>
        <end position="1418"/>
    </location>
</feature>
<feature type="region of interest" description="Disordered" evidence="4">
    <location>
        <begin position="561"/>
        <end position="580"/>
    </location>
</feature>
<dbReference type="eggNOG" id="KOG1248">
    <property type="taxonomic scope" value="Eukaryota"/>
</dbReference>
<dbReference type="Proteomes" id="UP000198341">
    <property type="component" value="Chromosome 2"/>
</dbReference>
<feature type="compositionally biased region" description="Acidic residues" evidence="4">
    <location>
        <begin position="701"/>
        <end position="711"/>
    </location>
</feature>
<feature type="region of interest" description="Disordered" evidence="4">
    <location>
        <begin position="1350"/>
        <end position="1457"/>
    </location>
</feature>
<dbReference type="PANTHER" id="PTHR48287:SF1">
    <property type="entry name" value="ARM REPEAT SUPERFAMILY PROTEIN"/>
    <property type="match status" value="1"/>
</dbReference>
<organism evidence="7 8">
    <name type="scientific">Bathycoccus prasinos</name>
    <dbReference type="NCBI Taxonomy" id="41875"/>
    <lineage>
        <taxon>Eukaryota</taxon>
        <taxon>Viridiplantae</taxon>
        <taxon>Chlorophyta</taxon>
        <taxon>Mamiellophyceae</taxon>
        <taxon>Mamiellales</taxon>
        <taxon>Bathycoccaceae</taxon>
        <taxon>Bathycoccus</taxon>
    </lineage>
</organism>
<feature type="domain" description="RRP12 N-terminal HEAT" evidence="6">
    <location>
        <begin position="27"/>
        <end position="164"/>
    </location>
</feature>
<dbReference type="Gene3D" id="1.25.10.10">
    <property type="entry name" value="Leucine-rich Repeat Variant"/>
    <property type="match status" value="2"/>
</dbReference>
<evidence type="ECO:0000313" key="8">
    <source>
        <dbReference type="Proteomes" id="UP000198341"/>
    </source>
</evidence>
<evidence type="ECO:0008006" key="9">
    <source>
        <dbReference type="Google" id="ProtNLM"/>
    </source>
</evidence>
<dbReference type="SUPFAM" id="SSF48371">
    <property type="entry name" value="ARM repeat"/>
    <property type="match status" value="1"/>
</dbReference>
<feature type="compositionally biased region" description="Acidic residues" evidence="4">
    <location>
        <begin position="1049"/>
        <end position="1078"/>
    </location>
</feature>
<proteinExistence type="inferred from homology"/>
<dbReference type="Pfam" id="PF08161">
    <property type="entry name" value="RRP12_HEAT"/>
    <property type="match status" value="2"/>
</dbReference>
<feature type="compositionally biased region" description="Basic and acidic residues" evidence="4">
    <location>
        <begin position="1439"/>
        <end position="1457"/>
    </location>
</feature>
<evidence type="ECO:0000256" key="4">
    <source>
        <dbReference type="SAM" id="MobiDB-lite"/>
    </source>
</evidence>
<feature type="compositionally biased region" description="Acidic residues" evidence="4">
    <location>
        <begin position="719"/>
        <end position="730"/>
    </location>
</feature>
<evidence type="ECO:0000256" key="3">
    <source>
        <dbReference type="ARBA" id="ARBA00023242"/>
    </source>
</evidence>
<feature type="region of interest" description="Disordered" evidence="4">
    <location>
        <begin position="814"/>
        <end position="843"/>
    </location>
</feature>
<dbReference type="KEGG" id="bpg:Bathy02g01350"/>
<dbReference type="InterPro" id="IPR016024">
    <property type="entry name" value="ARM-type_fold"/>
</dbReference>
<dbReference type="InterPro" id="IPR012978">
    <property type="entry name" value="HEAT_RRP12"/>
</dbReference>
<keyword evidence="8" id="KW-1185">Reference proteome</keyword>
<dbReference type="InterPro" id="IPR052087">
    <property type="entry name" value="RRP12"/>
</dbReference>
<dbReference type="STRING" id="41875.K8ERJ0"/>
<dbReference type="InterPro" id="IPR011989">
    <property type="entry name" value="ARM-like"/>
</dbReference>
<feature type="region of interest" description="Disordered" evidence="4">
    <location>
        <begin position="1474"/>
        <end position="1507"/>
    </location>
</feature>
<feature type="region of interest" description="Disordered" evidence="4">
    <location>
        <begin position="1240"/>
        <end position="1325"/>
    </location>
</feature>
<feature type="compositionally biased region" description="Acidic residues" evidence="4">
    <location>
        <begin position="568"/>
        <end position="580"/>
    </location>
</feature>
<dbReference type="InterPro" id="IPR057860">
    <property type="entry name" value="HEAT_RRP12_N"/>
</dbReference>
<feature type="region of interest" description="Disordered" evidence="4">
    <location>
        <begin position="697"/>
        <end position="735"/>
    </location>
</feature>
<dbReference type="OrthoDB" id="2192888at2759"/>
<comment type="subcellular location">
    <subcellularLocation>
        <location evidence="1">Nucleus</location>
    </subcellularLocation>
</comment>
<dbReference type="Pfam" id="PF25772">
    <property type="entry name" value="HEAT_RRP12_N"/>
    <property type="match status" value="2"/>
</dbReference>
<feature type="domain" description="RRP12 HEAT" evidence="5">
    <location>
        <begin position="581"/>
        <end position="770"/>
    </location>
</feature>
<feature type="domain" description="RRP12 N-terminal HEAT" evidence="6">
    <location>
        <begin position="199"/>
        <end position="343"/>
    </location>
</feature>
<comment type="similarity">
    <text evidence="2">Belongs to the RRP12 family.</text>
</comment>
<feature type="region of interest" description="Disordered" evidence="4">
    <location>
        <begin position="1025"/>
        <end position="1088"/>
    </location>
</feature>
<protein>
    <recommendedName>
        <fullName evidence="9">Ribosomal RNA-processing protein 12-like conserved domain-containing protein</fullName>
    </recommendedName>
</protein>
<evidence type="ECO:0000313" key="7">
    <source>
        <dbReference type="EMBL" id="CCO15020.1"/>
    </source>
</evidence>
<accession>K8ERJ0</accession>
<evidence type="ECO:0000259" key="6">
    <source>
        <dbReference type="Pfam" id="PF25772"/>
    </source>
</evidence>
<sequence>MSAAAERKTISTNTNSSLVSAHFALDDPMRVLYDKHSRSQQPESKRVISALLAICAVITEKNMQPSPVSVYAATMASLTSVVDDDDSSNAGGESAVHSGEGERQTVHAMLTILAVALEHCSPAAIKSKLMETVDVLVKVGRDNQEYSAALRAVIKCLGFALRATATAKIGKEEWEKMFGKQGGGGGGEGKEGNENSNSNNQLGKAFSALCHFCVDSRPKVRKSAHEAVQEVLSATKGARVGKVVFQKTFGAFAVQKLKAPRDAAEKAANMKGAKGAKKEKDVAIATATEALHVLGALKGSLASVEEPTASKIVDATIEITSLGEPLLETHATETLLALSMSPNPGCDAKTFMKILEPVARLAREASHTQPTKCVTLARLIANIATQMYRKDPEEAGKALPFTFESLLKLLNAPHEGVAIETCEAMKTLIRETVDSEMAREGVKYVATLRVQQKTSKKNSSLKPPPMIGVAKSIESALGMRYRAAWPFTIPVATQCFQRLGIAGGALLSGSLAALGEMGANADGLRCKSQIETCISTAAEYIGAEALLEQLPLRLEESIDKSLERRGDDDDVQDEEDMDIDDESDGSRLWLVPLLRRSLTGARMSFFGEFVLPEARRLGGRAAKAQSENRLFEAQRCRAAELALWSLLPGFANFPIDAGESFPTFAKDLGHALSARDDLRAPICECLRRLCRQALAATGGDDNNDDNDDDINSDLNVSDLDTEKEDNESEGEDGKEKVPAHFTVHIAEAQLETISKFSKNYMPILFNLFVTSEPHARGEISSTIGGFAKIASKETVNTFFKQVLKKLVEAASSSLIEEKEEEEEGEGAHKKKKKKTTSKSSSKEEEEARVLKKCSFIDLAHALVPGLDMDALDAAFKIASSAANEKEAASQKRAYKLLSAICAAKKGAWLAKMSKDVEMCLMDAGDTCATAARRRRLEVIGFVLPHLQSHAGNGNDEDDEDDNDDAMKTLLAELILATKEQNAKTRLLAYQLLVDIPRRMEKEASERQGAIADGQVGNRAGVAAWLAQSDEGDKGKKKKNKNKNGSKDDMSDDDDSDDDDDDRDVILSDDDNDDEDDKDNNDNDNMAIENLEPVPDLIDESSLAIRGFFLTVLAGVVGATPQMQSASVIALARLLYEFSAKLVEIVPELLPAIYKLLKGRNREVVKASLGFIKVVAVRLPQNELASHLPELLPAVLKWSSDSKNRFKLKTKVIVERCAKRCGWRAVEDAIPKEHLALASHMKKEETKIEMKKKKARAEETASRASGKTGRKSRWNEEEIFGDENDDNNNQRSEFGGFGPKSHRGNSGGSEGAFRNARDAHASRASAGARLPVGAEFDLLDDSKMRKHLLAQGAKTAQYRRNEFGDADDDGTKYRTDRSTGKLKIVEENDRKRARDDDEEDEDGATRRTFGTRKSGKTKRTTNTNKSTKTNKTTKTSATHTGDRYKAKGGGDVRRKGEKLQPYAYWPLDAKLLNRRNSKRGQARDTLSGVVKSSKDNGIFRGKKARKIE</sequence>
<feature type="region of interest" description="Disordered" evidence="4">
    <location>
        <begin position="178"/>
        <end position="198"/>
    </location>
</feature>
<dbReference type="EMBL" id="FO082277">
    <property type="protein sequence ID" value="CCO15020.1"/>
    <property type="molecule type" value="Genomic_DNA"/>
</dbReference>
<gene>
    <name evidence="7" type="ORF">Bathy02g01350</name>
</gene>
<reference evidence="7 8" key="1">
    <citation type="submission" date="2011-10" db="EMBL/GenBank/DDBJ databases">
        <authorList>
            <person name="Genoscope - CEA"/>
        </authorList>
    </citation>
    <scope>NUCLEOTIDE SEQUENCE [LARGE SCALE GENOMIC DNA]</scope>
    <source>
        <strain evidence="7 8">RCC 1105</strain>
    </source>
</reference>
<dbReference type="GO" id="GO:0005634">
    <property type="term" value="C:nucleus"/>
    <property type="evidence" value="ECO:0007669"/>
    <property type="project" value="UniProtKB-SubCell"/>
</dbReference>
<name>K8ERJ0_9CHLO</name>
<keyword evidence="3" id="KW-0539">Nucleus</keyword>
<dbReference type="GeneID" id="19017249"/>
<evidence type="ECO:0000259" key="5">
    <source>
        <dbReference type="Pfam" id="PF08161"/>
    </source>
</evidence>
<feature type="compositionally biased region" description="Low complexity" evidence="4">
    <location>
        <begin position="1419"/>
        <end position="1438"/>
    </location>
</feature>
<feature type="domain" description="RRP12 HEAT" evidence="5">
    <location>
        <begin position="414"/>
        <end position="561"/>
    </location>
</feature>
<feature type="compositionally biased region" description="Basic and acidic residues" evidence="4">
    <location>
        <begin position="1358"/>
        <end position="1394"/>
    </location>
</feature>
<dbReference type="RefSeq" id="XP_007514780.1">
    <property type="nucleotide sequence ID" value="XM_007514718.1"/>
</dbReference>
<feature type="compositionally biased region" description="Acidic residues" evidence="4">
    <location>
        <begin position="1276"/>
        <end position="1285"/>
    </location>
</feature>
<feature type="region of interest" description="Disordered" evidence="4">
    <location>
        <begin position="83"/>
        <end position="102"/>
    </location>
</feature>
<feature type="compositionally biased region" description="Basic residues" evidence="4">
    <location>
        <begin position="1034"/>
        <end position="1043"/>
    </location>
</feature>
<dbReference type="PANTHER" id="PTHR48287">
    <property type="entry name" value="ARM REPEAT SUPERFAMILY PROTEIN"/>
    <property type="match status" value="1"/>
</dbReference>